<name>A0A553I2H2_9PEZI</name>
<dbReference type="PROSITE" id="PS50089">
    <property type="entry name" value="ZF_RING_2"/>
    <property type="match status" value="1"/>
</dbReference>
<dbReference type="AlphaFoldDB" id="A0A553I2H2"/>
<protein>
    <recommendedName>
        <fullName evidence="3">RING-type domain-containing protein</fullName>
    </recommendedName>
</protein>
<comment type="caution">
    <text evidence="4">The sequence shown here is derived from an EMBL/GenBank/DDBJ whole genome shotgun (WGS) entry which is preliminary data.</text>
</comment>
<keyword evidence="1" id="KW-0862">Zinc</keyword>
<evidence type="ECO:0000256" key="1">
    <source>
        <dbReference type="PROSITE-ProRule" id="PRU00175"/>
    </source>
</evidence>
<dbReference type="OrthoDB" id="5428149at2759"/>
<sequence length="494" mass="54894">MPPTPPTGNCILVGRDALTGIDPVWITARGNRPRAGAVYSGQLGPNPFVQSHSNSGTPIQFYIPNVAFFRNQVVSNIKQLLRESTGDKDLQFGERDRRLWEDPFQTGYTNERLITWAKPGQGLQKASIFACPIPVLRLQRNDLAYDKVPAFHLTHLSPKIHKMVETCLHAIRDHYPHITYRQFHYYMFLWAHYQLEKHVHHGITFNPRVGSPLKQFVTQMPTVLDFTEKTGSPFYPNLALATKRWSIYKSTWDGPIYMNTWDGLVGSDDPFILLSHELLDLFRGGEGFPISGYLLPGDLKGSQNEPFYNSGHPNGFGGKTHAPTVVETVEAIGDVRRVLDPNAPLVDRDISSSEHRACMPVQLINTWRRRAPAPTQSSTTAESNTSSEQDQPVMAVELFNLLPRHRTGGKGLSTIRDGHPCSICKLPMPLGTAQVVLECGHWADVVCMKGWLTEKSSSCPECGSVTVHGPPSEPAASSSESGDRRPFEPLIAAA</sequence>
<proteinExistence type="predicted"/>
<reference evidence="5" key="1">
    <citation type="submission" date="2019-06" db="EMBL/GenBank/DDBJ databases">
        <title>Draft genome sequence of the griseofulvin-producing fungus Xylaria cubensis strain G536.</title>
        <authorList>
            <person name="Mead M.E."/>
            <person name="Raja H.A."/>
            <person name="Steenwyk J.L."/>
            <person name="Knowles S.L."/>
            <person name="Oberlies N.H."/>
            <person name="Rokas A."/>
        </authorList>
    </citation>
    <scope>NUCLEOTIDE SEQUENCE [LARGE SCALE GENOMIC DNA]</scope>
    <source>
        <strain evidence="5">G536</strain>
    </source>
</reference>
<keyword evidence="1" id="KW-0863">Zinc-finger</keyword>
<feature type="domain" description="RING-type" evidence="3">
    <location>
        <begin position="421"/>
        <end position="462"/>
    </location>
</feature>
<gene>
    <name evidence="4" type="ORF">FHL15_004858</name>
</gene>
<evidence type="ECO:0000313" key="5">
    <source>
        <dbReference type="Proteomes" id="UP000319160"/>
    </source>
</evidence>
<keyword evidence="5" id="KW-1185">Reference proteome</keyword>
<keyword evidence="1" id="KW-0479">Metal-binding</keyword>
<feature type="region of interest" description="Disordered" evidence="2">
    <location>
        <begin position="462"/>
        <end position="494"/>
    </location>
</feature>
<dbReference type="SUPFAM" id="SSF57850">
    <property type="entry name" value="RING/U-box"/>
    <property type="match status" value="1"/>
</dbReference>
<evidence type="ECO:0000256" key="2">
    <source>
        <dbReference type="SAM" id="MobiDB-lite"/>
    </source>
</evidence>
<dbReference type="InterPro" id="IPR013083">
    <property type="entry name" value="Znf_RING/FYVE/PHD"/>
</dbReference>
<organism evidence="4 5">
    <name type="scientific">Xylaria flabelliformis</name>
    <dbReference type="NCBI Taxonomy" id="2512241"/>
    <lineage>
        <taxon>Eukaryota</taxon>
        <taxon>Fungi</taxon>
        <taxon>Dikarya</taxon>
        <taxon>Ascomycota</taxon>
        <taxon>Pezizomycotina</taxon>
        <taxon>Sordariomycetes</taxon>
        <taxon>Xylariomycetidae</taxon>
        <taxon>Xylariales</taxon>
        <taxon>Xylariaceae</taxon>
        <taxon>Xylaria</taxon>
    </lineage>
</organism>
<dbReference type="Proteomes" id="UP000319160">
    <property type="component" value="Unassembled WGS sequence"/>
</dbReference>
<feature type="compositionally biased region" description="Low complexity" evidence="2">
    <location>
        <begin position="375"/>
        <end position="389"/>
    </location>
</feature>
<dbReference type="EMBL" id="VFLP01000023">
    <property type="protein sequence ID" value="TRX94391.1"/>
    <property type="molecule type" value="Genomic_DNA"/>
</dbReference>
<dbReference type="InterPro" id="IPR001841">
    <property type="entry name" value="Znf_RING"/>
</dbReference>
<accession>A0A553I2H2</accession>
<feature type="region of interest" description="Disordered" evidence="2">
    <location>
        <begin position="369"/>
        <end position="392"/>
    </location>
</feature>
<evidence type="ECO:0000259" key="3">
    <source>
        <dbReference type="PROSITE" id="PS50089"/>
    </source>
</evidence>
<dbReference type="GO" id="GO:0008270">
    <property type="term" value="F:zinc ion binding"/>
    <property type="evidence" value="ECO:0007669"/>
    <property type="project" value="UniProtKB-KW"/>
</dbReference>
<dbReference type="Gene3D" id="3.30.40.10">
    <property type="entry name" value="Zinc/RING finger domain, C3HC4 (zinc finger)"/>
    <property type="match status" value="1"/>
</dbReference>
<evidence type="ECO:0000313" key="4">
    <source>
        <dbReference type="EMBL" id="TRX94391.1"/>
    </source>
</evidence>